<name>A0ABR7YBD7_9SPHI</name>
<dbReference type="Pfam" id="PF17132">
    <property type="entry name" value="Glyco_hydro_106"/>
    <property type="match status" value="2"/>
</dbReference>
<dbReference type="InterPro" id="IPR053161">
    <property type="entry name" value="Ulvan_degrading_GH"/>
</dbReference>
<dbReference type="InterPro" id="IPR008979">
    <property type="entry name" value="Galactose-bd-like_sf"/>
</dbReference>
<dbReference type="Gene3D" id="2.60.120.260">
    <property type="entry name" value="Galactose-binding domain-like"/>
    <property type="match status" value="1"/>
</dbReference>
<evidence type="ECO:0000256" key="1">
    <source>
        <dbReference type="SAM" id="SignalP"/>
    </source>
</evidence>
<organism evidence="2 3">
    <name type="scientific">Sphingobacterium litopenaei</name>
    <dbReference type="NCBI Taxonomy" id="2763500"/>
    <lineage>
        <taxon>Bacteria</taxon>
        <taxon>Pseudomonadati</taxon>
        <taxon>Bacteroidota</taxon>
        <taxon>Sphingobacteriia</taxon>
        <taxon>Sphingobacteriales</taxon>
        <taxon>Sphingobacteriaceae</taxon>
        <taxon>Sphingobacterium</taxon>
    </lineage>
</organism>
<evidence type="ECO:0000313" key="2">
    <source>
        <dbReference type="EMBL" id="MBD1428618.1"/>
    </source>
</evidence>
<sequence>MRNKNILALICALGLTTFTSSAQNLWPEVTKEMKPWTRWWWMGSAVDKQNLERELQLMNQAGFGGVEITPIYGAKGFEKRYINFLSDKWLDMLKVTTDQSAKLGMGVDMNLGTGWPFGGSFVTNEYAATKFFLDEIDLQKGAKLTFPLKVSDKKQTYSQLQALRAFKGNGAEINLDQYLTSTSGEWIASDNVKVIALFTGRTRQQVKRAAPGGEGMTVDHLGKASAKFYFDHFAHIFNGKNLNVRSFFNDSYEVYGANWTDSFLAEFERIKGYKLQDHLLDFSGKGTDLDRQARIKTDYREVISYCLQNNFLVPFTKFTNDHNALSRNQAHGSPGNLIDLYASTDIAECETFGSSFFNIPGLRRDKEDVRNVDPDPMMFKFATSATHLSGKKYTTSETFTWLTEHFKTALSQAKPEVEQLFLAGVNHVFYHGTTYTPNDVSFPGWLFYASTNFVTNNSFWDHLPGLNSYVTRVQSVMQSGVADNEILVYWPVYDVWQDTTSAFKTLSVHHVDEWLHPSSFYKQSVRLQRQGYSFDFISDAFIAKTKVQNKQLVTSEKANPYKVIYVPSTKYFSVQTFKNLLRLASDGATVIFESLPKDVEGYHNYEARRKQLADQVALLKLKSDVAHQYTKYGKGKIYVTTDVQTALETEQIFSERLVRTGINFTRRVVGNEVYYYLVNHNKRNVDQKVALNNVRKYYSLLDPQTGKIYNLPQQEGHIRLQIPSGYAWIVLASDEKKVEKDYNYIEILEEVNSFSQPWKLTFIKGGPQLPKAETLSKLSYWTALNKADMNKFSGIGVYETSIDLTKKEGKSYLLKLGAVGESARVIINGKDAGIVWSHPYHIEVSDFLQSGKNTVRIEVANLMANRMRDLDARKVNWKNYHEINFVNINYKPFDASQWKIMDSGLNGPIQLFSF</sequence>
<dbReference type="GO" id="GO:0016787">
    <property type="term" value="F:hydrolase activity"/>
    <property type="evidence" value="ECO:0007669"/>
    <property type="project" value="UniProtKB-KW"/>
</dbReference>
<keyword evidence="1" id="KW-0732">Signal</keyword>
<dbReference type="Proteomes" id="UP000651271">
    <property type="component" value="Unassembled WGS sequence"/>
</dbReference>
<dbReference type="RefSeq" id="WP_190301449.1">
    <property type="nucleotide sequence ID" value="NZ_JACOIJ010000004.1"/>
</dbReference>
<dbReference type="SUPFAM" id="SSF49785">
    <property type="entry name" value="Galactose-binding domain-like"/>
    <property type="match status" value="1"/>
</dbReference>
<reference evidence="2 3" key="1">
    <citation type="submission" date="2020-08" db="EMBL/GenBank/DDBJ databases">
        <title>Sphingobacterium sp. DN04309 isolated from aquaculture water.</title>
        <authorList>
            <person name="Zhang M."/>
        </authorList>
    </citation>
    <scope>NUCLEOTIDE SEQUENCE [LARGE SCALE GENOMIC DNA]</scope>
    <source>
        <strain evidence="2 3">DN04309</strain>
    </source>
</reference>
<comment type="caution">
    <text evidence="2">The sequence shown here is derived from an EMBL/GenBank/DDBJ whole genome shotgun (WGS) entry which is preliminary data.</text>
</comment>
<proteinExistence type="predicted"/>
<dbReference type="PANTHER" id="PTHR36848">
    <property type="entry name" value="DNA-BINDING PROTEIN (PUTATIVE SECRETED PROTEIN)-RELATED"/>
    <property type="match status" value="1"/>
</dbReference>
<protein>
    <submittedName>
        <fullName evidence="2">Glycoside hydrolase</fullName>
    </submittedName>
</protein>
<keyword evidence="3" id="KW-1185">Reference proteome</keyword>
<feature type="chain" id="PRO_5045793075" evidence="1">
    <location>
        <begin position="23"/>
        <end position="914"/>
    </location>
</feature>
<dbReference type="PANTHER" id="PTHR36848:SF2">
    <property type="entry name" value="SECRETED PROTEIN"/>
    <property type="match status" value="1"/>
</dbReference>
<keyword evidence="2" id="KW-0378">Hydrolase</keyword>
<feature type="signal peptide" evidence="1">
    <location>
        <begin position="1"/>
        <end position="22"/>
    </location>
</feature>
<dbReference type="EMBL" id="JACOIJ010000004">
    <property type="protein sequence ID" value="MBD1428618.1"/>
    <property type="molecule type" value="Genomic_DNA"/>
</dbReference>
<gene>
    <name evidence="2" type="ORF">H8B04_03380</name>
</gene>
<accession>A0ABR7YBD7</accession>
<evidence type="ECO:0000313" key="3">
    <source>
        <dbReference type="Proteomes" id="UP000651271"/>
    </source>
</evidence>
<dbReference type="NCBIfam" id="NF045579">
    <property type="entry name" value="rhamnoside_JR"/>
    <property type="match status" value="1"/>
</dbReference>